<gene>
    <name evidence="7" type="ORF">IDH45_30960</name>
</gene>
<organism evidence="7 8">
    <name type="scientific">Paenibacillus oceani</name>
    <dbReference type="NCBI Taxonomy" id="2772510"/>
    <lineage>
        <taxon>Bacteria</taxon>
        <taxon>Bacillati</taxon>
        <taxon>Bacillota</taxon>
        <taxon>Bacilli</taxon>
        <taxon>Bacillales</taxon>
        <taxon>Paenibacillaceae</taxon>
        <taxon>Paenibacillus</taxon>
    </lineage>
</organism>
<sequence>MNQQPTYKLLKMVCDGDTESFGQLYALTRLDVYRTVYFLLNDKQDTPDVVSEVYMELLHCLKDYKEDKPFRSWLNGLTVRQARNWNRKLWRKFRLSERNKTLEIRLPEVDAAHEVLRSESRNELWTRIEQLPFKLKAVIVLRYYQDCPLEEIADILGIPTGTVKSRHHLALKKLRLALRERPEFAKEESVHANG</sequence>
<evidence type="ECO:0000313" key="8">
    <source>
        <dbReference type="Proteomes" id="UP000639396"/>
    </source>
</evidence>
<dbReference type="PANTHER" id="PTHR43133:SF60">
    <property type="entry name" value="RNA POLYMERASE SIGMA FACTOR SIGV"/>
    <property type="match status" value="1"/>
</dbReference>
<dbReference type="InterPro" id="IPR014284">
    <property type="entry name" value="RNA_pol_sigma-70_dom"/>
</dbReference>
<dbReference type="Pfam" id="PF04542">
    <property type="entry name" value="Sigma70_r2"/>
    <property type="match status" value="1"/>
</dbReference>
<dbReference type="NCBIfam" id="NF009195">
    <property type="entry name" value="PRK12543.1"/>
    <property type="match status" value="1"/>
</dbReference>
<name>A0A927H2M2_9BACL</name>
<dbReference type="Gene3D" id="1.10.1740.10">
    <property type="match status" value="1"/>
</dbReference>
<keyword evidence="8" id="KW-1185">Reference proteome</keyword>
<evidence type="ECO:0000259" key="6">
    <source>
        <dbReference type="Pfam" id="PF08281"/>
    </source>
</evidence>
<proteinExistence type="inferred from homology"/>
<evidence type="ECO:0000259" key="5">
    <source>
        <dbReference type="Pfam" id="PF04542"/>
    </source>
</evidence>
<feature type="domain" description="RNA polymerase sigma-70 region 2" evidence="5">
    <location>
        <begin position="26"/>
        <end position="91"/>
    </location>
</feature>
<evidence type="ECO:0000256" key="4">
    <source>
        <dbReference type="ARBA" id="ARBA00023163"/>
    </source>
</evidence>
<reference evidence="7" key="1">
    <citation type="submission" date="2020-09" db="EMBL/GenBank/DDBJ databases">
        <title>A novel bacterium of genus Paenibacillus, isolated from South China Sea.</title>
        <authorList>
            <person name="Huang H."/>
            <person name="Mo K."/>
            <person name="Hu Y."/>
        </authorList>
    </citation>
    <scope>NUCLEOTIDE SEQUENCE</scope>
    <source>
        <strain evidence="7">IB182363</strain>
    </source>
</reference>
<dbReference type="SUPFAM" id="SSF88946">
    <property type="entry name" value="Sigma2 domain of RNA polymerase sigma factors"/>
    <property type="match status" value="1"/>
</dbReference>
<keyword evidence="2" id="KW-0805">Transcription regulation</keyword>
<evidence type="ECO:0000313" key="7">
    <source>
        <dbReference type="EMBL" id="MBD2866401.1"/>
    </source>
</evidence>
<dbReference type="SUPFAM" id="SSF88659">
    <property type="entry name" value="Sigma3 and sigma4 domains of RNA polymerase sigma factors"/>
    <property type="match status" value="1"/>
</dbReference>
<dbReference type="InterPro" id="IPR013324">
    <property type="entry name" value="RNA_pol_sigma_r3/r4-like"/>
</dbReference>
<dbReference type="NCBIfam" id="TIGR02937">
    <property type="entry name" value="sigma70-ECF"/>
    <property type="match status" value="1"/>
</dbReference>
<dbReference type="InterPro" id="IPR039425">
    <property type="entry name" value="RNA_pol_sigma-70-like"/>
</dbReference>
<dbReference type="RefSeq" id="WP_190932018.1">
    <property type="nucleotide sequence ID" value="NZ_JACXJA010000058.1"/>
</dbReference>
<evidence type="ECO:0000256" key="2">
    <source>
        <dbReference type="ARBA" id="ARBA00023015"/>
    </source>
</evidence>
<dbReference type="AlphaFoldDB" id="A0A927H2M2"/>
<dbReference type="GO" id="GO:0016987">
    <property type="term" value="F:sigma factor activity"/>
    <property type="evidence" value="ECO:0007669"/>
    <property type="project" value="UniProtKB-KW"/>
</dbReference>
<comment type="similarity">
    <text evidence="1">Belongs to the sigma-70 factor family. ECF subfamily.</text>
</comment>
<dbReference type="EMBL" id="JACXJA010000058">
    <property type="protein sequence ID" value="MBD2866401.1"/>
    <property type="molecule type" value="Genomic_DNA"/>
</dbReference>
<dbReference type="InterPro" id="IPR013249">
    <property type="entry name" value="RNA_pol_sigma70_r4_t2"/>
</dbReference>
<dbReference type="Proteomes" id="UP000639396">
    <property type="component" value="Unassembled WGS sequence"/>
</dbReference>
<dbReference type="Pfam" id="PF08281">
    <property type="entry name" value="Sigma70_r4_2"/>
    <property type="match status" value="1"/>
</dbReference>
<evidence type="ECO:0000256" key="1">
    <source>
        <dbReference type="ARBA" id="ARBA00010641"/>
    </source>
</evidence>
<dbReference type="InterPro" id="IPR007627">
    <property type="entry name" value="RNA_pol_sigma70_r2"/>
</dbReference>
<dbReference type="PANTHER" id="PTHR43133">
    <property type="entry name" value="RNA POLYMERASE ECF-TYPE SIGMA FACTO"/>
    <property type="match status" value="1"/>
</dbReference>
<comment type="caution">
    <text evidence="7">The sequence shown here is derived from an EMBL/GenBank/DDBJ whole genome shotgun (WGS) entry which is preliminary data.</text>
</comment>
<dbReference type="InterPro" id="IPR036388">
    <property type="entry name" value="WH-like_DNA-bd_sf"/>
</dbReference>
<keyword evidence="3" id="KW-0731">Sigma factor</keyword>
<keyword evidence="4" id="KW-0804">Transcription</keyword>
<dbReference type="CDD" id="cd06171">
    <property type="entry name" value="Sigma70_r4"/>
    <property type="match status" value="1"/>
</dbReference>
<accession>A0A927H2M2</accession>
<feature type="domain" description="RNA polymerase sigma factor 70 region 4 type 2" evidence="6">
    <location>
        <begin position="122"/>
        <end position="174"/>
    </location>
</feature>
<dbReference type="GO" id="GO:0003677">
    <property type="term" value="F:DNA binding"/>
    <property type="evidence" value="ECO:0007669"/>
    <property type="project" value="InterPro"/>
</dbReference>
<dbReference type="Gene3D" id="1.10.10.10">
    <property type="entry name" value="Winged helix-like DNA-binding domain superfamily/Winged helix DNA-binding domain"/>
    <property type="match status" value="1"/>
</dbReference>
<evidence type="ECO:0000256" key="3">
    <source>
        <dbReference type="ARBA" id="ARBA00023082"/>
    </source>
</evidence>
<dbReference type="InterPro" id="IPR013325">
    <property type="entry name" value="RNA_pol_sigma_r2"/>
</dbReference>
<dbReference type="GO" id="GO:0006352">
    <property type="term" value="P:DNA-templated transcription initiation"/>
    <property type="evidence" value="ECO:0007669"/>
    <property type="project" value="InterPro"/>
</dbReference>
<protein>
    <submittedName>
        <fullName evidence="7">Sigma-70 family RNA polymerase sigma factor</fullName>
    </submittedName>
</protein>